<dbReference type="GO" id="GO:0005739">
    <property type="term" value="C:mitochondrion"/>
    <property type="evidence" value="ECO:0007669"/>
    <property type="project" value="UniProtKB-SubCell"/>
</dbReference>
<dbReference type="AlphaFoldDB" id="A0AAW0AAW3"/>
<protein>
    <recommendedName>
        <fullName evidence="9">D-lactate dehydrogenase (cytochrome)</fullName>
        <ecNumber evidence="9">1.1.2.4</ecNumber>
    </recommendedName>
</protein>
<keyword evidence="14" id="KW-1185">Reference proteome</keyword>
<evidence type="ECO:0000313" key="13">
    <source>
        <dbReference type="EMBL" id="KAK7005987.1"/>
    </source>
</evidence>
<keyword evidence="11" id="KW-1133">Transmembrane helix</keyword>
<dbReference type="InterPro" id="IPR004113">
    <property type="entry name" value="FAD-bd_oxidored_4_C"/>
</dbReference>
<evidence type="ECO:0000256" key="3">
    <source>
        <dbReference type="ARBA" id="ARBA00008000"/>
    </source>
</evidence>
<dbReference type="EC" id="1.1.2.4" evidence="9"/>
<dbReference type="InterPro" id="IPR016169">
    <property type="entry name" value="FAD-bd_PCMH_sub2"/>
</dbReference>
<comment type="similarity">
    <text evidence="3">Belongs to the FAD-binding oxidoreductase/transferase type 4 family.</text>
</comment>
<keyword evidence="7" id="KW-0560">Oxidoreductase</keyword>
<dbReference type="InterPro" id="IPR016166">
    <property type="entry name" value="FAD-bd_PCMH"/>
</dbReference>
<dbReference type="SUPFAM" id="SSF55103">
    <property type="entry name" value="FAD-linked oxidases, C-terminal domain"/>
    <property type="match status" value="1"/>
</dbReference>
<dbReference type="EMBL" id="JAWWNJ010000077">
    <property type="protein sequence ID" value="KAK7005987.1"/>
    <property type="molecule type" value="Genomic_DNA"/>
</dbReference>
<dbReference type="Pfam" id="PF02913">
    <property type="entry name" value="FAD-oxidase_C"/>
    <property type="match status" value="1"/>
</dbReference>
<keyword evidence="6" id="KW-0809">Transit peptide</keyword>
<dbReference type="PANTHER" id="PTHR11748:SF111">
    <property type="entry name" value="D-LACTATE DEHYDROGENASE, MITOCHONDRIAL-RELATED"/>
    <property type="match status" value="1"/>
</dbReference>
<dbReference type="InterPro" id="IPR016171">
    <property type="entry name" value="Vanillyl_alc_oxidase_C-sub2"/>
</dbReference>
<evidence type="ECO:0000256" key="11">
    <source>
        <dbReference type="SAM" id="Phobius"/>
    </source>
</evidence>
<dbReference type="InterPro" id="IPR006094">
    <property type="entry name" value="Oxid_FAD_bind_N"/>
</dbReference>
<keyword evidence="8" id="KW-0496">Mitochondrion</keyword>
<gene>
    <name evidence="13" type="ORF">R3P38DRAFT_2647704</name>
</gene>
<dbReference type="PROSITE" id="PS51387">
    <property type="entry name" value="FAD_PCMH"/>
    <property type="match status" value="1"/>
</dbReference>
<dbReference type="GO" id="GO:0004458">
    <property type="term" value="F:D-lactate dehydrogenase (cytochrome) activity"/>
    <property type="evidence" value="ECO:0007669"/>
    <property type="project" value="UniProtKB-EC"/>
</dbReference>
<dbReference type="SUPFAM" id="SSF56176">
    <property type="entry name" value="FAD-binding/transporter-associated domain-like"/>
    <property type="match status" value="1"/>
</dbReference>
<evidence type="ECO:0000256" key="10">
    <source>
        <dbReference type="ARBA" id="ARBA00051436"/>
    </source>
</evidence>
<dbReference type="GO" id="GO:0071949">
    <property type="term" value="F:FAD binding"/>
    <property type="evidence" value="ECO:0007669"/>
    <property type="project" value="InterPro"/>
</dbReference>
<keyword evidence="5" id="KW-0274">FAD</keyword>
<dbReference type="InterPro" id="IPR016164">
    <property type="entry name" value="FAD-linked_Oxase-like_C"/>
</dbReference>
<evidence type="ECO:0000256" key="5">
    <source>
        <dbReference type="ARBA" id="ARBA00022827"/>
    </source>
</evidence>
<organism evidence="13 14">
    <name type="scientific">Favolaschia claudopus</name>
    <dbReference type="NCBI Taxonomy" id="2862362"/>
    <lineage>
        <taxon>Eukaryota</taxon>
        <taxon>Fungi</taxon>
        <taxon>Dikarya</taxon>
        <taxon>Basidiomycota</taxon>
        <taxon>Agaricomycotina</taxon>
        <taxon>Agaricomycetes</taxon>
        <taxon>Agaricomycetidae</taxon>
        <taxon>Agaricales</taxon>
        <taxon>Marasmiineae</taxon>
        <taxon>Mycenaceae</taxon>
        <taxon>Favolaschia</taxon>
    </lineage>
</organism>
<evidence type="ECO:0000256" key="1">
    <source>
        <dbReference type="ARBA" id="ARBA00001974"/>
    </source>
</evidence>
<evidence type="ECO:0000259" key="12">
    <source>
        <dbReference type="PROSITE" id="PS51387"/>
    </source>
</evidence>
<comment type="cofactor">
    <cofactor evidence="1">
        <name>FAD</name>
        <dbReference type="ChEBI" id="CHEBI:57692"/>
    </cofactor>
</comment>
<comment type="caution">
    <text evidence="13">The sequence shown here is derived from an EMBL/GenBank/DDBJ whole genome shotgun (WGS) entry which is preliminary data.</text>
</comment>
<dbReference type="InterPro" id="IPR036318">
    <property type="entry name" value="FAD-bd_PCMH-like_sf"/>
</dbReference>
<dbReference type="FunFam" id="1.10.45.10:FF:000001">
    <property type="entry name" value="D-lactate dehydrogenase mitochondrial"/>
    <property type="match status" value="1"/>
</dbReference>
<accession>A0AAW0AAW3</accession>
<keyword evidence="11" id="KW-0812">Transmembrane</keyword>
<dbReference type="GO" id="GO:0008720">
    <property type="term" value="F:D-lactate dehydrogenase (NAD+) activity"/>
    <property type="evidence" value="ECO:0007669"/>
    <property type="project" value="TreeGrafter"/>
</dbReference>
<name>A0AAW0AAW3_9AGAR</name>
<comment type="catalytic activity">
    <reaction evidence="10">
        <text>(R)-lactate + 2 Fe(III)-[cytochrome c] = 2 Fe(II)-[cytochrome c] + pyruvate + 2 H(+)</text>
        <dbReference type="Rhea" id="RHEA:13521"/>
        <dbReference type="Rhea" id="RHEA-COMP:10350"/>
        <dbReference type="Rhea" id="RHEA-COMP:14399"/>
        <dbReference type="ChEBI" id="CHEBI:15361"/>
        <dbReference type="ChEBI" id="CHEBI:15378"/>
        <dbReference type="ChEBI" id="CHEBI:16004"/>
        <dbReference type="ChEBI" id="CHEBI:29033"/>
        <dbReference type="ChEBI" id="CHEBI:29034"/>
        <dbReference type="EC" id="1.1.2.4"/>
    </reaction>
</comment>
<evidence type="ECO:0000256" key="8">
    <source>
        <dbReference type="ARBA" id="ARBA00023128"/>
    </source>
</evidence>
<dbReference type="Gene3D" id="1.10.45.10">
    <property type="entry name" value="Vanillyl-alcohol Oxidase, Chain A, domain 4"/>
    <property type="match status" value="1"/>
</dbReference>
<evidence type="ECO:0000256" key="9">
    <source>
        <dbReference type="ARBA" id="ARBA00038897"/>
    </source>
</evidence>
<keyword evidence="11" id="KW-0472">Membrane</keyword>
<dbReference type="PANTHER" id="PTHR11748">
    <property type="entry name" value="D-LACTATE DEHYDROGENASE"/>
    <property type="match status" value="1"/>
</dbReference>
<dbReference type="Pfam" id="PF01565">
    <property type="entry name" value="FAD_binding_4"/>
    <property type="match status" value="1"/>
</dbReference>
<keyword evidence="4" id="KW-0285">Flavoprotein</keyword>
<evidence type="ECO:0000256" key="4">
    <source>
        <dbReference type="ARBA" id="ARBA00022630"/>
    </source>
</evidence>
<proteinExistence type="inferred from homology"/>
<evidence type="ECO:0000313" key="14">
    <source>
        <dbReference type="Proteomes" id="UP001362999"/>
    </source>
</evidence>
<evidence type="ECO:0000256" key="2">
    <source>
        <dbReference type="ARBA" id="ARBA00004173"/>
    </source>
</evidence>
<feature type="transmembrane region" description="Helical" evidence="11">
    <location>
        <begin position="56"/>
        <end position="77"/>
    </location>
</feature>
<feature type="domain" description="FAD-binding PCMH-type" evidence="12">
    <location>
        <begin position="135"/>
        <end position="317"/>
    </location>
</feature>
<dbReference type="FunFam" id="3.30.70.2740:FF:000001">
    <property type="entry name" value="D-lactate dehydrogenase mitochondrial"/>
    <property type="match status" value="1"/>
</dbReference>
<sequence length="590" mass="63100">MFKLAGRPYVAHGCRVSGKPFLGISCKPPHGLRRLASQPPRPTGTLPKMVLKRQNLNFLAVLLATTMCGAVAGYSIAQSTDAPSTRSPQSPPKYGTAADFKQAIRELRQALPREGGVSTDDANLIIHGESPYHHHDGTAHSVVVFPESTEDVVKIVKIANKYRMPVVPYASATSLEGQTSGYSGGCICVDMCEMDQIIEIHESDADLVCQPGVGWMTINETLRSQGIPLFFPIDPGPSASIGGMISTGCSGTNAVRYGTAKGEWFLNLTVVLPSGEVIKTRRRSRKSSAGFDLTKLFIGAEGTLGIITEVTLRLAPVLPTTVATVQFPDVNAAAEAVRQAINLSGVGASIQCVELVDNNFMAALNKFGSSKRKYLEKDGLFFKFQGHSDASLKEVAKIVKAVCEKNGGTGFKLANSSVEAEDMWSDRKNALNIGLSSYPGAKGWSTDVCVPVSKLPELVYETKKDLTEAQIPSILVGHAGDGNFHALLLYKTEDELDVAKIVAGRMVKRALDLDGTCTGEHGVGIGKKKYLVEELGPGTVALMKQIKRTIDPLGLFNPGKVCSTSTDGDSDSCVDHIVESSTRTKDITTI</sequence>
<dbReference type="GO" id="GO:1903457">
    <property type="term" value="P:lactate catabolic process"/>
    <property type="evidence" value="ECO:0007669"/>
    <property type="project" value="TreeGrafter"/>
</dbReference>
<comment type="subcellular location">
    <subcellularLocation>
        <location evidence="2">Mitochondrion</location>
    </subcellularLocation>
</comment>
<evidence type="ECO:0000256" key="7">
    <source>
        <dbReference type="ARBA" id="ARBA00023002"/>
    </source>
</evidence>
<evidence type="ECO:0000256" key="6">
    <source>
        <dbReference type="ARBA" id="ARBA00022946"/>
    </source>
</evidence>
<dbReference type="Gene3D" id="3.30.70.2740">
    <property type="match status" value="1"/>
</dbReference>
<dbReference type="Gene3D" id="3.30.465.10">
    <property type="match status" value="1"/>
</dbReference>
<dbReference type="Proteomes" id="UP001362999">
    <property type="component" value="Unassembled WGS sequence"/>
</dbReference>
<reference evidence="13 14" key="1">
    <citation type="journal article" date="2024" name="J Genomics">
        <title>Draft genome sequencing and assembly of Favolaschia claudopus CIRM-BRFM 2984 isolated from oak limbs.</title>
        <authorList>
            <person name="Navarro D."/>
            <person name="Drula E."/>
            <person name="Chaduli D."/>
            <person name="Cazenave R."/>
            <person name="Ahrendt S."/>
            <person name="Wang J."/>
            <person name="Lipzen A."/>
            <person name="Daum C."/>
            <person name="Barry K."/>
            <person name="Grigoriev I.V."/>
            <person name="Favel A."/>
            <person name="Rosso M.N."/>
            <person name="Martin F."/>
        </authorList>
    </citation>
    <scope>NUCLEOTIDE SEQUENCE [LARGE SCALE GENOMIC DNA]</scope>
    <source>
        <strain evidence="13 14">CIRM-BRFM 2984</strain>
    </source>
</reference>
<dbReference type="FunFam" id="3.30.465.10:FF:000014">
    <property type="entry name" value="D-lactate dehydrogenase (Cytochrome), putative"/>
    <property type="match status" value="1"/>
</dbReference>